<reference evidence="1 2" key="1">
    <citation type="journal article" date="2022" name="New Phytol.">
        <title>Ecological generalism drives hyperdiversity of secondary metabolite gene clusters in xylarialean endophytes.</title>
        <authorList>
            <person name="Franco M.E.E."/>
            <person name="Wisecaver J.H."/>
            <person name="Arnold A.E."/>
            <person name="Ju Y.M."/>
            <person name="Slot J.C."/>
            <person name="Ahrendt S."/>
            <person name="Moore L.P."/>
            <person name="Eastman K.E."/>
            <person name="Scott K."/>
            <person name="Konkel Z."/>
            <person name="Mondo S.J."/>
            <person name="Kuo A."/>
            <person name="Hayes R.D."/>
            <person name="Haridas S."/>
            <person name="Andreopoulos B."/>
            <person name="Riley R."/>
            <person name="LaButti K."/>
            <person name="Pangilinan J."/>
            <person name="Lipzen A."/>
            <person name="Amirebrahimi M."/>
            <person name="Yan J."/>
            <person name="Adam C."/>
            <person name="Keymanesh K."/>
            <person name="Ng V."/>
            <person name="Louie K."/>
            <person name="Northen T."/>
            <person name="Drula E."/>
            <person name="Henrissat B."/>
            <person name="Hsieh H.M."/>
            <person name="Youens-Clark K."/>
            <person name="Lutzoni F."/>
            <person name="Miadlikowska J."/>
            <person name="Eastwood D.C."/>
            <person name="Hamelin R.C."/>
            <person name="Grigoriev I.V."/>
            <person name="U'Ren J.M."/>
        </authorList>
    </citation>
    <scope>NUCLEOTIDE SEQUENCE [LARGE SCALE GENOMIC DNA]</scope>
    <source>
        <strain evidence="1 2">ER1909</strain>
    </source>
</reference>
<organism evidence="1 2">
    <name type="scientific">Hypoxylon rubiginosum</name>
    <dbReference type="NCBI Taxonomy" id="110542"/>
    <lineage>
        <taxon>Eukaryota</taxon>
        <taxon>Fungi</taxon>
        <taxon>Dikarya</taxon>
        <taxon>Ascomycota</taxon>
        <taxon>Pezizomycotina</taxon>
        <taxon>Sordariomycetes</taxon>
        <taxon>Xylariomycetidae</taxon>
        <taxon>Xylariales</taxon>
        <taxon>Hypoxylaceae</taxon>
        <taxon>Hypoxylon</taxon>
    </lineage>
</organism>
<proteinExistence type="predicted"/>
<evidence type="ECO:0000313" key="1">
    <source>
        <dbReference type="EMBL" id="KAI6080346.1"/>
    </source>
</evidence>
<evidence type="ECO:0000313" key="2">
    <source>
        <dbReference type="Proteomes" id="UP001497680"/>
    </source>
</evidence>
<keyword evidence="2" id="KW-1185">Reference proteome</keyword>
<dbReference type="Proteomes" id="UP001497680">
    <property type="component" value="Unassembled WGS sequence"/>
</dbReference>
<comment type="caution">
    <text evidence="1">The sequence shown here is derived from an EMBL/GenBank/DDBJ whole genome shotgun (WGS) entry which is preliminary data.</text>
</comment>
<name>A0ACC0CIZ5_9PEZI</name>
<protein>
    <submittedName>
        <fullName evidence="1">Uncharacterized protein</fullName>
    </submittedName>
</protein>
<accession>A0ACC0CIZ5</accession>
<sequence length="161" mass="18490">MVSSVASHGKALQGDGPWDISDILKLPSAEEIIKVLGKSELQFAFDEYIKRHPSFTAIEARHYIAPVYGIITWPEPNLHKLLNSVKERPTSEPWDEALFCWRVKQHLESSKCTAVDWKVIEYYTLPTAAEQRDARTLNVERCGYILALLERLQKDRNRKAP</sequence>
<dbReference type="EMBL" id="MU394452">
    <property type="protein sequence ID" value="KAI6080346.1"/>
    <property type="molecule type" value="Genomic_DNA"/>
</dbReference>
<gene>
    <name evidence="1" type="ORF">F4821DRAFT_63903</name>
</gene>